<accession>T1KH80</accession>
<dbReference type="EnsemblMetazoa" id="tetur11g03410.1">
    <property type="protein sequence ID" value="tetur11g03410.1"/>
    <property type="gene ID" value="tetur11g03410"/>
</dbReference>
<reference evidence="2" key="1">
    <citation type="submission" date="2011-08" db="EMBL/GenBank/DDBJ databases">
        <authorList>
            <person name="Rombauts S."/>
        </authorList>
    </citation>
    <scope>NUCLEOTIDE SEQUENCE</scope>
    <source>
        <strain evidence="2">London</strain>
    </source>
</reference>
<evidence type="ECO:0000313" key="2">
    <source>
        <dbReference type="Proteomes" id="UP000015104"/>
    </source>
</evidence>
<proteinExistence type="predicted"/>
<organism evidence="1 2">
    <name type="scientific">Tetranychus urticae</name>
    <name type="common">Two-spotted spider mite</name>
    <dbReference type="NCBI Taxonomy" id="32264"/>
    <lineage>
        <taxon>Eukaryota</taxon>
        <taxon>Metazoa</taxon>
        <taxon>Ecdysozoa</taxon>
        <taxon>Arthropoda</taxon>
        <taxon>Chelicerata</taxon>
        <taxon>Arachnida</taxon>
        <taxon>Acari</taxon>
        <taxon>Acariformes</taxon>
        <taxon>Trombidiformes</taxon>
        <taxon>Prostigmata</taxon>
        <taxon>Eleutherengona</taxon>
        <taxon>Raphignathae</taxon>
        <taxon>Tetranychoidea</taxon>
        <taxon>Tetranychidae</taxon>
        <taxon>Tetranychus</taxon>
    </lineage>
</organism>
<protein>
    <submittedName>
        <fullName evidence="1">Uncharacterized protein</fullName>
    </submittedName>
</protein>
<dbReference type="KEGG" id="tut:112539044"/>
<sequence>MSPLLNSSIETKYFDNFAEGECRIQLSNTQACASLLAADGSQLVDCDEAVFAARPYNKKHYLVGFQAKCQEGPESLTLYTEALKYNDIIGKLAPKACWKPYY</sequence>
<dbReference type="GeneID" id="112539044"/>
<dbReference type="EMBL" id="CAEY01000073">
    <property type="status" value="NOT_ANNOTATED_CDS"/>
    <property type="molecule type" value="Genomic_DNA"/>
</dbReference>
<evidence type="ECO:0000313" key="1">
    <source>
        <dbReference type="EnsemblMetazoa" id="tetur11g03410.1"/>
    </source>
</evidence>
<dbReference type="RefSeq" id="XP_025016983.1">
    <property type="nucleotide sequence ID" value="XM_025161215.1"/>
</dbReference>
<name>T1KH80_TETUR</name>
<reference evidence="1" key="2">
    <citation type="submission" date="2015-06" db="UniProtKB">
        <authorList>
            <consortium name="EnsemblMetazoa"/>
        </authorList>
    </citation>
    <scope>IDENTIFICATION</scope>
</reference>
<dbReference type="Proteomes" id="UP000015104">
    <property type="component" value="Unassembled WGS sequence"/>
</dbReference>
<dbReference type="HOGENOM" id="CLU_2280935_0_0_1"/>
<keyword evidence="2" id="KW-1185">Reference proteome</keyword>
<dbReference type="AlphaFoldDB" id="T1KH80"/>